<evidence type="ECO:0000256" key="3">
    <source>
        <dbReference type="ARBA" id="ARBA00022840"/>
    </source>
</evidence>
<dbReference type="InterPro" id="IPR050611">
    <property type="entry name" value="ABCF"/>
</dbReference>
<keyword evidence="3 6" id="KW-0067">ATP-binding</keyword>
<proteinExistence type="predicted"/>
<name>A0A511N658_DEIC1</name>
<dbReference type="OrthoDB" id="9801441at2"/>
<reference evidence="6 7" key="1">
    <citation type="submission" date="2019-07" db="EMBL/GenBank/DDBJ databases">
        <title>Whole genome shotgun sequence of Deinococcus cellulosilyticus NBRC 106333.</title>
        <authorList>
            <person name="Hosoyama A."/>
            <person name="Uohara A."/>
            <person name="Ohji S."/>
            <person name="Ichikawa N."/>
        </authorList>
    </citation>
    <scope>NUCLEOTIDE SEQUENCE [LARGE SCALE GENOMIC DNA]</scope>
    <source>
        <strain evidence="6 7">NBRC 106333</strain>
    </source>
</reference>
<evidence type="ECO:0000313" key="6">
    <source>
        <dbReference type="EMBL" id="GEM47891.1"/>
    </source>
</evidence>
<dbReference type="PROSITE" id="PS50893">
    <property type="entry name" value="ABC_TRANSPORTER_2"/>
    <property type="match status" value="2"/>
</dbReference>
<gene>
    <name evidence="6" type="ORF">DC3_35260</name>
</gene>
<keyword evidence="4" id="KW-0175">Coiled coil</keyword>
<dbReference type="Proteomes" id="UP000321306">
    <property type="component" value="Unassembled WGS sequence"/>
</dbReference>
<comment type="caution">
    <text evidence="6">The sequence shown here is derived from an EMBL/GenBank/DDBJ whole genome shotgun (WGS) entry which is preliminary data.</text>
</comment>
<dbReference type="Gene3D" id="3.40.50.300">
    <property type="entry name" value="P-loop containing nucleotide triphosphate hydrolases"/>
    <property type="match status" value="2"/>
</dbReference>
<keyword evidence="1" id="KW-0677">Repeat</keyword>
<dbReference type="RefSeq" id="WP_146886522.1">
    <property type="nucleotide sequence ID" value="NZ_BJXB01000016.1"/>
</dbReference>
<dbReference type="EMBL" id="BJXB01000016">
    <property type="protein sequence ID" value="GEM47891.1"/>
    <property type="molecule type" value="Genomic_DNA"/>
</dbReference>
<feature type="domain" description="ABC transporter" evidence="5">
    <location>
        <begin position="3"/>
        <end position="246"/>
    </location>
</feature>
<evidence type="ECO:0000313" key="7">
    <source>
        <dbReference type="Proteomes" id="UP000321306"/>
    </source>
</evidence>
<keyword evidence="7" id="KW-1185">Reference proteome</keyword>
<keyword evidence="2" id="KW-0547">Nucleotide-binding</keyword>
<dbReference type="Pfam" id="PF00005">
    <property type="entry name" value="ABC_tran"/>
    <property type="match status" value="2"/>
</dbReference>
<organism evidence="6 7">
    <name type="scientific">Deinococcus cellulosilyticus (strain DSM 18568 / NBRC 106333 / KACC 11606 / 5516J-15)</name>
    <dbReference type="NCBI Taxonomy" id="1223518"/>
    <lineage>
        <taxon>Bacteria</taxon>
        <taxon>Thermotogati</taxon>
        <taxon>Deinococcota</taxon>
        <taxon>Deinococci</taxon>
        <taxon>Deinococcales</taxon>
        <taxon>Deinococcaceae</taxon>
        <taxon>Deinococcus</taxon>
    </lineage>
</organism>
<dbReference type="GO" id="GO:0005524">
    <property type="term" value="F:ATP binding"/>
    <property type="evidence" value="ECO:0007669"/>
    <property type="project" value="UniProtKB-KW"/>
</dbReference>
<dbReference type="GO" id="GO:0016887">
    <property type="term" value="F:ATP hydrolysis activity"/>
    <property type="evidence" value="ECO:0007669"/>
    <property type="project" value="InterPro"/>
</dbReference>
<dbReference type="FunFam" id="3.40.50.300:FF:000011">
    <property type="entry name" value="Putative ABC transporter ATP-binding component"/>
    <property type="match status" value="1"/>
</dbReference>
<dbReference type="AlphaFoldDB" id="A0A511N658"/>
<feature type="coiled-coil region" evidence="4">
    <location>
        <begin position="249"/>
        <end position="317"/>
    </location>
</feature>
<dbReference type="InterPro" id="IPR017871">
    <property type="entry name" value="ABC_transporter-like_CS"/>
</dbReference>
<dbReference type="PROSITE" id="PS00211">
    <property type="entry name" value="ABC_TRANSPORTER_1"/>
    <property type="match status" value="2"/>
</dbReference>
<sequence>MSILITAMSHFLGLKKLFDQVDLEIEPHQKVALVGKNGSGKSTLLKLISGELTPDAGKVQTTGRVAVVQQLPPDLHITLSDYLTPPTLQQARENLEVAEQLLSDPTEDHLARYARAEEVFRELGGWDFNQRMEQLLSELGLPERQLLSQLSGGQIRRVMMARVMLEPADLYLLDEPTNHLDVQGKAALVEWVRQSPATMLFASHDRAFMDEVATRTLFLERGSIEGFTGGYSRALQHKKELEAAQMRDYQSQSRKLEALTQEVHSLKSSARSSNTFNHKRAGNQALILAKNKAEHAGNQADKQAKALERRVERMRDQMPDKPYQDRQQLIIPESLPTQYPNDLLRLEGLDTFCTRDIHLVLKKGMRVALLGENGSGKSTLIAALRSGDPAVQIGGPVKVYACGQHHEELLPHRTLLDALLFSNPKLKLAEVYAILGHLDLPRDPQMEVQALSGGERTRLSLACLSVTDAHLLLLDEPTNHLDIQSIEALEDFLLAFGGGMLFASHDQRMVETVATHTLSLQHQGFELLER</sequence>
<dbReference type="InterPro" id="IPR003593">
    <property type="entry name" value="AAA+_ATPase"/>
</dbReference>
<dbReference type="SMART" id="SM00382">
    <property type="entry name" value="AAA"/>
    <property type="match status" value="2"/>
</dbReference>
<evidence type="ECO:0000256" key="2">
    <source>
        <dbReference type="ARBA" id="ARBA00022741"/>
    </source>
</evidence>
<evidence type="ECO:0000256" key="1">
    <source>
        <dbReference type="ARBA" id="ARBA00022737"/>
    </source>
</evidence>
<dbReference type="SUPFAM" id="SSF52540">
    <property type="entry name" value="P-loop containing nucleoside triphosphate hydrolases"/>
    <property type="match status" value="2"/>
</dbReference>
<dbReference type="InterPro" id="IPR003439">
    <property type="entry name" value="ABC_transporter-like_ATP-bd"/>
</dbReference>
<evidence type="ECO:0000256" key="4">
    <source>
        <dbReference type="SAM" id="Coils"/>
    </source>
</evidence>
<feature type="domain" description="ABC transporter" evidence="5">
    <location>
        <begin position="338"/>
        <end position="530"/>
    </location>
</feature>
<dbReference type="PANTHER" id="PTHR19211:SF123">
    <property type="entry name" value="ABC TRANSPORTER"/>
    <property type="match status" value="1"/>
</dbReference>
<evidence type="ECO:0000259" key="5">
    <source>
        <dbReference type="PROSITE" id="PS50893"/>
    </source>
</evidence>
<protein>
    <submittedName>
        <fullName evidence="6">ABC transporter ATP-binding protein</fullName>
    </submittedName>
</protein>
<accession>A0A511N658</accession>
<dbReference type="InterPro" id="IPR027417">
    <property type="entry name" value="P-loop_NTPase"/>
</dbReference>
<dbReference type="CDD" id="cd03221">
    <property type="entry name" value="ABCF_EF-3"/>
    <property type="match status" value="2"/>
</dbReference>
<dbReference type="PANTHER" id="PTHR19211">
    <property type="entry name" value="ATP-BINDING TRANSPORT PROTEIN-RELATED"/>
    <property type="match status" value="1"/>
</dbReference>